<evidence type="ECO:0000313" key="2">
    <source>
        <dbReference type="EnsemblPlants" id="OMERI06G21880.1"/>
    </source>
</evidence>
<dbReference type="EnsemblPlants" id="OMERI06G21880.2">
    <property type="protein sequence ID" value="OMERI06G21880.2"/>
    <property type="gene ID" value="OMERI06G21880"/>
</dbReference>
<dbReference type="EnsemblPlants" id="OMERI06G21880.1">
    <property type="protein sequence ID" value="OMERI06G21880.1"/>
    <property type="gene ID" value="OMERI06G21880"/>
</dbReference>
<dbReference type="CDD" id="cd01651">
    <property type="entry name" value="RT_G2_intron"/>
    <property type="match status" value="1"/>
</dbReference>
<evidence type="ECO:0000313" key="3">
    <source>
        <dbReference type="Proteomes" id="UP000008021"/>
    </source>
</evidence>
<evidence type="ECO:0000259" key="1">
    <source>
        <dbReference type="Pfam" id="PF01348"/>
    </source>
</evidence>
<dbReference type="Gramene" id="OMERI06G21880.1">
    <property type="protein sequence ID" value="OMERI06G21880.1"/>
    <property type="gene ID" value="OMERI06G21880"/>
</dbReference>
<protein>
    <recommendedName>
        <fullName evidence="1">Domain X domain-containing protein</fullName>
    </recommendedName>
</protein>
<dbReference type="HOGENOM" id="CLU_013547_0_0_1"/>
<keyword evidence="3" id="KW-1185">Reference proteome</keyword>
<organism evidence="2">
    <name type="scientific">Oryza meridionalis</name>
    <dbReference type="NCBI Taxonomy" id="40149"/>
    <lineage>
        <taxon>Eukaryota</taxon>
        <taxon>Viridiplantae</taxon>
        <taxon>Streptophyta</taxon>
        <taxon>Embryophyta</taxon>
        <taxon>Tracheophyta</taxon>
        <taxon>Spermatophyta</taxon>
        <taxon>Magnoliopsida</taxon>
        <taxon>Liliopsida</taxon>
        <taxon>Poales</taxon>
        <taxon>Poaceae</taxon>
        <taxon>BOP clade</taxon>
        <taxon>Oryzoideae</taxon>
        <taxon>Oryzeae</taxon>
        <taxon>Oryzinae</taxon>
        <taxon>Oryza</taxon>
    </lineage>
</organism>
<dbReference type="AlphaFoldDB" id="A0A0E0E411"/>
<dbReference type="PANTHER" id="PTHR33642:SF3">
    <property type="entry name" value="NUCLEAR INTRON MATURASE 4, MITOCHONDRIAL"/>
    <property type="match status" value="1"/>
</dbReference>
<dbReference type="GO" id="GO:0003964">
    <property type="term" value="F:RNA-directed DNA polymerase activity"/>
    <property type="evidence" value="ECO:0007669"/>
    <property type="project" value="TreeGrafter"/>
</dbReference>
<dbReference type="STRING" id="40149.A0A0E0E411"/>
<dbReference type="Pfam" id="PF01348">
    <property type="entry name" value="Intron_maturas2"/>
    <property type="match status" value="1"/>
</dbReference>
<dbReference type="PANTHER" id="PTHR33642">
    <property type="entry name" value="COX1/OXI3 INTRON 1 PROTEIN-RELATED"/>
    <property type="match status" value="1"/>
</dbReference>
<dbReference type="InterPro" id="IPR024937">
    <property type="entry name" value="Domain_X"/>
</dbReference>
<sequence>MSFLAPGRGRLLRVLPTRRHRLPPPQGSGGYAACFRRCKAHFLLDGVEDAAEGAAEPQRPPVSLAKSLASLTEESAVAAQRQRKPLLRMERKRLAELRIKKRVKAQYLNGKFHDLMANVVASTDTLEDAYDIVRLNSNIDMSSMRDDVCFATLAEQLRTGEFDVRANVYVVAAKRREGGRLVLPRLNLRIIQEAVRVVLEVVYRPYFSKISHGCRSGRGHQSALRFISNEIGVPDWCFTIPMHKEVDGNVLSKIICLIQEKIGDNQLVTFMQHMFDAEVINLVFGGFPKGHGLPQEGVLAPILMNIYLDSFDHEVFRICMRHEGLGSEAADVSDNQESNLRHWFRSQISGLKDREENNENQTDCQLKTKLYACRYMDEIFVAVVGSRDVAEDIKSEMITYLRKTLFLEVDDRLYLMPVRSNPRGLQFAGSMIRVTAKESAALKAVHKLKEKVHLFASQKQEIWDAMNLRLGKKWLAYGLRRVKESEIKSLGLSTPLLDHIAQFRKDDMKTDHWFKTLLKVWMQDINAKREADESILLSKYIAEPSLPQDLKDAFNNFQKQAKDYISSETAATEALLSSLKNKESAITCTDGAVIKIHAPISYIHKCLNRYGLINLEGFPKHVSALVLQDDELIISWFAGIIQRWMRWFSEVDNFKELKLMLVECVRKSCIRTLSAKYRMYEKITEKRFELDDYGIPMVEDFEAIMAPLESSLLVCTDEALMYGISSSGLFVLSLSRVRVPSRQFNCFVMGCQSASPSMYVLHAKERQRFPGFRTGFSSSIHGSLDGRRVGLCTQHVKDLYLGHISLQSVDFGGELVLSTKRISYKDRTAFSCSHEAIAGNPGTLASSFQRSYIL</sequence>
<name>A0A0E0E411_9ORYZ</name>
<reference evidence="2" key="1">
    <citation type="submission" date="2015-04" db="UniProtKB">
        <authorList>
            <consortium name="EnsemblPlants"/>
        </authorList>
    </citation>
    <scope>IDENTIFICATION</scope>
</reference>
<dbReference type="GO" id="GO:0006315">
    <property type="term" value="P:homing of group II introns"/>
    <property type="evidence" value="ECO:0007669"/>
    <property type="project" value="TreeGrafter"/>
</dbReference>
<reference evidence="2" key="2">
    <citation type="submission" date="2018-05" db="EMBL/GenBank/DDBJ databases">
        <title>OmerRS3 (Oryza meridionalis Reference Sequence Version 3).</title>
        <authorList>
            <person name="Zhang J."/>
            <person name="Kudrna D."/>
            <person name="Lee S."/>
            <person name="Talag J."/>
            <person name="Welchert J."/>
            <person name="Wing R.A."/>
        </authorList>
    </citation>
    <scope>NUCLEOTIDE SEQUENCE [LARGE SCALE GENOMIC DNA]</scope>
    <source>
        <strain evidence="2">OR44</strain>
    </source>
</reference>
<proteinExistence type="predicted"/>
<feature type="domain" description="Domain X" evidence="1">
    <location>
        <begin position="595"/>
        <end position="679"/>
    </location>
</feature>
<dbReference type="Gramene" id="OMERI06G21880.2">
    <property type="protein sequence ID" value="OMERI06G21880.2"/>
    <property type="gene ID" value="OMERI06G21880"/>
</dbReference>
<dbReference type="GO" id="GO:0090615">
    <property type="term" value="P:mitochondrial mRNA processing"/>
    <property type="evidence" value="ECO:0007669"/>
    <property type="project" value="TreeGrafter"/>
</dbReference>
<accession>A0A0E0E411</accession>
<dbReference type="GO" id="GO:0005739">
    <property type="term" value="C:mitochondrion"/>
    <property type="evidence" value="ECO:0007669"/>
    <property type="project" value="TreeGrafter"/>
</dbReference>
<dbReference type="eggNOG" id="KOG1075">
    <property type="taxonomic scope" value="Eukaryota"/>
</dbReference>
<dbReference type="Proteomes" id="UP000008021">
    <property type="component" value="Chromosome 6"/>
</dbReference>